<evidence type="ECO:0000256" key="2">
    <source>
        <dbReference type="ARBA" id="ARBA00008663"/>
    </source>
</evidence>
<comment type="catalytic activity">
    <reaction evidence="13">
        <text>pyruvate + ATP = phosphoenolpyruvate + ADP + H(+)</text>
        <dbReference type="Rhea" id="RHEA:18157"/>
        <dbReference type="ChEBI" id="CHEBI:15361"/>
        <dbReference type="ChEBI" id="CHEBI:15378"/>
        <dbReference type="ChEBI" id="CHEBI:30616"/>
        <dbReference type="ChEBI" id="CHEBI:58702"/>
        <dbReference type="ChEBI" id="CHEBI:456216"/>
        <dbReference type="EC" id="2.7.1.40"/>
    </reaction>
</comment>
<dbReference type="InterPro" id="IPR040442">
    <property type="entry name" value="Pyrv_kinase-like_dom_sf"/>
</dbReference>
<evidence type="ECO:0000256" key="8">
    <source>
        <dbReference type="ARBA" id="ARBA00022840"/>
    </source>
</evidence>
<dbReference type="NCBIfam" id="NF004491">
    <property type="entry name" value="PRK05826.1"/>
    <property type="match status" value="1"/>
</dbReference>
<keyword evidence="10 13" id="KW-0324">Glycolysis</keyword>
<comment type="pathway">
    <text evidence="1 13">Carbohydrate degradation; glycolysis; pyruvate from D-glyceraldehyde 3-phosphate: step 5/5.</text>
</comment>
<evidence type="ECO:0000256" key="13">
    <source>
        <dbReference type="RuleBase" id="RU000504"/>
    </source>
</evidence>
<dbReference type="InterPro" id="IPR011037">
    <property type="entry name" value="Pyrv_Knase-like_insert_dom_sf"/>
</dbReference>
<evidence type="ECO:0000256" key="10">
    <source>
        <dbReference type="ARBA" id="ARBA00023152"/>
    </source>
</evidence>
<evidence type="ECO:0000256" key="6">
    <source>
        <dbReference type="ARBA" id="ARBA00022741"/>
    </source>
</evidence>
<keyword evidence="8" id="KW-0067">ATP-binding</keyword>
<dbReference type="SUPFAM" id="SSF52935">
    <property type="entry name" value="PK C-terminal domain-like"/>
    <property type="match status" value="1"/>
</dbReference>
<feature type="domain" description="Pyruvate kinase barrel" evidence="14">
    <location>
        <begin position="2"/>
        <end position="319"/>
    </location>
</feature>
<dbReference type="SUPFAM" id="SSF51621">
    <property type="entry name" value="Phosphoenolpyruvate/pyruvate domain"/>
    <property type="match status" value="1"/>
</dbReference>
<dbReference type="InterPro" id="IPR015806">
    <property type="entry name" value="Pyrv_Knase_insert_dom_sf"/>
</dbReference>
<evidence type="ECO:0000256" key="1">
    <source>
        <dbReference type="ARBA" id="ARBA00004997"/>
    </source>
</evidence>
<dbReference type="Pfam" id="PF02887">
    <property type="entry name" value="PK_C"/>
    <property type="match status" value="1"/>
</dbReference>
<dbReference type="GO" id="GO:0016301">
    <property type="term" value="F:kinase activity"/>
    <property type="evidence" value="ECO:0007669"/>
    <property type="project" value="UniProtKB-KW"/>
</dbReference>
<evidence type="ECO:0000259" key="15">
    <source>
        <dbReference type="Pfam" id="PF02887"/>
    </source>
</evidence>
<accession>A0A2M7TJS5</accession>
<organism evidence="16 17">
    <name type="scientific">candidate division WWE3 bacterium CG_4_10_14_0_2_um_filter_41_14</name>
    <dbReference type="NCBI Taxonomy" id="1975072"/>
    <lineage>
        <taxon>Bacteria</taxon>
        <taxon>Katanobacteria</taxon>
    </lineage>
</organism>
<comment type="caution">
    <text evidence="16">The sequence shown here is derived from an EMBL/GenBank/DDBJ whole genome shotgun (WGS) entry which is preliminary data.</text>
</comment>
<reference evidence="17" key="1">
    <citation type="submission" date="2017-09" db="EMBL/GenBank/DDBJ databases">
        <title>Depth-based differentiation of microbial function through sediment-hosted aquifers and enrichment of novel symbionts in the deep terrestrial subsurface.</title>
        <authorList>
            <person name="Probst A.J."/>
            <person name="Ladd B."/>
            <person name="Jarett J.K."/>
            <person name="Geller-Mcgrath D.E."/>
            <person name="Sieber C.M.K."/>
            <person name="Emerson J.B."/>
            <person name="Anantharaman K."/>
            <person name="Thomas B.C."/>
            <person name="Malmstrom R."/>
            <person name="Stieglmeier M."/>
            <person name="Klingl A."/>
            <person name="Woyke T."/>
            <person name="Ryan C.M."/>
            <person name="Banfield J.F."/>
        </authorList>
    </citation>
    <scope>NUCLEOTIDE SEQUENCE [LARGE SCALE GENOMIC DNA]</scope>
</reference>
<keyword evidence="6" id="KW-0547">Nucleotide-binding</keyword>
<evidence type="ECO:0000256" key="3">
    <source>
        <dbReference type="ARBA" id="ARBA00012142"/>
    </source>
</evidence>
<dbReference type="InterPro" id="IPR036918">
    <property type="entry name" value="Pyrv_Knase_C_sf"/>
</dbReference>
<evidence type="ECO:0000313" key="17">
    <source>
        <dbReference type="Proteomes" id="UP000228920"/>
    </source>
</evidence>
<dbReference type="GO" id="GO:0030955">
    <property type="term" value="F:potassium ion binding"/>
    <property type="evidence" value="ECO:0007669"/>
    <property type="project" value="UniProtKB-UniRule"/>
</dbReference>
<dbReference type="Pfam" id="PF00224">
    <property type="entry name" value="PK"/>
    <property type="match status" value="1"/>
</dbReference>
<protein>
    <recommendedName>
        <fullName evidence="3 12">Pyruvate kinase</fullName>
        <ecNumber evidence="3 12">2.7.1.40</ecNumber>
    </recommendedName>
</protein>
<keyword evidence="4 13" id="KW-0808">Transferase</keyword>
<evidence type="ECO:0000256" key="5">
    <source>
        <dbReference type="ARBA" id="ARBA00022723"/>
    </source>
</evidence>
<evidence type="ECO:0000256" key="4">
    <source>
        <dbReference type="ARBA" id="ARBA00022679"/>
    </source>
</evidence>
<evidence type="ECO:0000256" key="7">
    <source>
        <dbReference type="ARBA" id="ARBA00022777"/>
    </source>
</evidence>
<dbReference type="GO" id="GO:0004743">
    <property type="term" value="F:pyruvate kinase activity"/>
    <property type="evidence" value="ECO:0007669"/>
    <property type="project" value="UniProtKB-UniRule"/>
</dbReference>
<dbReference type="NCBIfam" id="TIGR01064">
    <property type="entry name" value="pyruv_kin"/>
    <property type="match status" value="1"/>
</dbReference>
<name>A0A2M7TJS5_UNCKA</name>
<dbReference type="UniPathway" id="UPA00109">
    <property type="reaction ID" value="UER00188"/>
</dbReference>
<comment type="similarity">
    <text evidence="2 13">Belongs to the pyruvate kinase family.</text>
</comment>
<evidence type="ECO:0000256" key="12">
    <source>
        <dbReference type="NCBIfam" id="TIGR01064"/>
    </source>
</evidence>
<dbReference type="Proteomes" id="UP000228920">
    <property type="component" value="Unassembled WGS sequence"/>
</dbReference>
<keyword evidence="11 16" id="KW-0670">Pyruvate</keyword>
<keyword evidence="7 13" id="KW-0418">Kinase</keyword>
<dbReference type="InterPro" id="IPR015793">
    <property type="entry name" value="Pyrv_Knase_brl"/>
</dbReference>
<gene>
    <name evidence="16" type="primary">pyk</name>
    <name evidence="16" type="ORF">COY32_02690</name>
</gene>
<dbReference type="InterPro" id="IPR015795">
    <property type="entry name" value="Pyrv_Knase_C"/>
</dbReference>
<evidence type="ECO:0000256" key="9">
    <source>
        <dbReference type="ARBA" id="ARBA00022842"/>
    </source>
</evidence>
<keyword evidence="9 13" id="KW-0460">Magnesium</keyword>
<dbReference type="InterPro" id="IPR015813">
    <property type="entry name" value="Pyrv/PenolPyrv_kinase-like_dom"/>
</dbReference>
<dbReference type="Gene3D" id="3.20.20.60">
    <property type="entry name" value="Phosphoenolpyruvate-binding domains"/>
    <property type="match status" value="1"/>
</dbReference>
<feature type="domain" description="Pyruvate kinase C-terminal" evidence="15">
    <location>
        <begin position="352"/>
        <end position="463"/>
    </location>
</feature>
<dbReference type="GO" id="GO:0000287">
    <property type="term" value="F:magnesium ion binding"/>
    <property type="evidence" value="ECO:0007669"/>
    <property type="project" value="UniProtKB-UniRule"/>
</dbReference>
<dbReference type="Gene3D" id="3.40.1380.20">
    <property type="entry name" value="Pyruvate kinase, C-terminal domain"/>
    <property type="match status" value="1"/>
</dbReference>
<evidence type="ECO:0000256" key="11">
    <source>
        <dbReference type="ARBA" id="ARBA00023317"/>
    </source>
</evidence>
<dbReference type="GO" id="GO:0005524">
    <property type="term" value="F:ATP binding"/>
    <property type="evidence" value="ECO:0007669"/>
    <property type="project" value="UniProtKB-KW"/>
</dbReference>
<dbReference type="EMBL" id="PFNL01000077">
    <property type="protein sequence ID" value="PIZ46837.1"/>
    <property type="molecule type" value="Genomic_DNA"/>
</dbReference>
<evidence type="ECO:0000313" key="16">
    <source>
        <dbReference type="EMBL" id="PIZ46837.1"/>
    </source>
</evidence>
<dbReference type="SUPFAM" id="SSF50800">
    <property type="entry name" value="PK beta-barrel domain-like"/>
    <property type="match status" value="1"/>
</dbReference>
<dbReference type="Gene3D" id="2.40.33.10">
    <property type="entry name" value="PK beta-barrel domain-like"/>
    <property type="match status" value="1"/>
</dbReference>
<evidence type="ECO:0000259" key="14">
    <source>
        <dbReference type="Pfam" id="PF00224"/>
    </source>
</evidence>
<dbReference type="AlphaFoldDB" id="A0A2M7TJS5"/>
<dbReference type="PRINTS" id="PR01050">
    <property type="entry name" value="PYRUVTKNASE"/>
</dbReference>
<sequence>MSKTKIVATIGPACESDESIRAMITSGVSVFRFNTKHNESAWHEEAIGHVRKIAQEISIPTGILVDLQGPEIRVNTPEKKPLSVLKDQKVIFSYESQPNGFCIPTRQLYEALSVGVVVVIDDGKYVFTVTKVTKESFTARATEDYTISDRKGMNVPGVRIDLPLLTSRDHTMLEMCERVNPDFIALSFVRDKNDVLHLREELSQRNLSAHIVSKIEGKQAIENIEEIIDSSDAIMVARGDLGIELPFEQITYWQKLIIKRCRLASKPVITATEMLQSMVENPRPTRAEVSDVSNAVFDGTDATMLSAESATGTYPVQAVRVMEKIASFNEGKSFVPSATSAESSDQTRVMTHAVVDILEHLKNFTIDAVVVFTETGRTVRDLSRFRSHIPIYAITENEQIQNQLTLSYGVIPFLVSLPVGVVLEIDSVVTMLKEKKILSEGKRVIFVHGDHWKIPGLTNTITIKEV</sequence>
<dbReference type="PANTHER" id="PTHR11817">
    <property type="entry name" value="PYRUVATE KINASE"/>
    <property type="match status" value="1"/>
</dbReference>
<dbReference type="EC" id="2.7.1.40" evidence="3 12"/>
<keyword evidence="5" id="KW-0479">Metal-binding</keyword>
<dbReference type="InterPro" id="IPR001697">
    <property type="entry name" value="Pyr_Knase"/>
</dbReference>
<proteinExistence type="inferred from homology"/>